<feature type="transmembrane region" description="Helical" evidence="1">
    <location>
        <begin position="20"/>
        <end position="41"/>
    </location>
</feature>
<reference evidence="2 3" key="1">
    <citation type="submission" date="2018-07" db="EMBL/GenBank/DDBJ databases">
        <title>Genetic characterization of Mycoplasma hyopneumoniae, M. hyorhinis and M. flocculare isolates through whole genome sequencing analysis: comparative analysis of sequence types and putative genes involved in virulence.</title>
        <authorList>
            <person name="Fourour S."/>
            <person name="Lucas P."/>
            <person name="Touzain F."/>
            <person name="Tocqueville V."/>
            <person name="Kempf I."/>
            <person name="Marois-Crehan C."/>
        </authorList>
    </citation>
    <scope>NUCLEOTIDE SEQUENCE [LARGE SCALE GENOMIC DNA]</scope>
    <source>
        <strain evidence="2 3">MHR389</strain>
    </source>
</reference>
<dbReference type="AlphaFoldDB" id="A0ABD6IDR6"/>
<gene>
    <name evidence="2" type="ORF">DR101_00910</name>
</gene>
<organism evidence="2 3">
    <name type="scientific">Mesomycoplasma hyorhinis</name>
    <name type="common">Mycoplasma hyorhinis</name>
    <dbReference type="NCBI Taxonomy" id="2100"/>
    <lineage>
        <taxon>Bacteria</taxon>
        <taxon>Bacillati</taxon>
        <taxon>Mycoplasmatota</taxon>
        <taxon>Mycoplasmoidales</taxon>
        <taxon>Metamycoplasmataceae</taxon>
        <taxon>Mesomycoplasma</taxon>
    </lineage>
</organism>
<dbReference type="EMBL" id="QQQW01000003">
    <property type="protein sequence ID" value="MXR43516.1"/>
    <property type="molecule type" value="Genomic_DNA"/>
</dbReference>
<protein>
    <submittedName>
        <fullName evidence="2">Uncharacterized protein</fullName>
    </submittedName>
</protein>
<name>A0ABD6IDR6_MESHY</name>
<evidence type="ECO:0000313" key="2">
    <source>
        <dbReference type="EMBL" id="MXR43516.1"/>
    </source>
</evidence>
<keyword evidence="1" id="KW-1133">Transmembrane helix</keyword>
<keyword evidence="1" id="KW-0812">Transmembrane</keyword>
<evidence type="ECO:0000256" key="1">
    <source>
        <dbReference type="SAM" id="Phobius"/>
    </source>
</evidence>
<sequence>MTLSTKNTSIGCVFLLIKYFLFFISYFFPFFSLIVKNFWIISKNTKKQTKKTKKGDLIWKFINLEK</sequence>
<comment type="caution">
    <text evidence="2">The sequence shown here is derived from an EMBL/GenBank/DDBJ whole genome shotgun (WGS) entry which is preliminary data.</text>
</comment>
<evidence type="ECO:0000313" key="3">
    <source>
        <dbReference type="Proteomes" id="UP001193384"/>
    </source>
</evidence>
<keyword evidence="1" id="KW-0472">Membrane</keyword>
<proteinExistence type="predicted"/>
<dbReference type="Proteomes" id="UP001193384">
    <property type="component" value="Unassembled WGS sequence"/>
</dbReference>
<accession>A0ABD6IDR6</accession>